<protein>
    <submittedName>
        <fullName evidence="1">Uncharacterized protein</fullName>
    </submittedName>
</protein>
<dbReference type="InterPro" id="IPR036388">
    <property type="entry name" value="WH-like_DNA-bd_sf"/>
</dbReference>
<reference evidence="1 2" key="1">
    <citation type="submission" date="2016-02" db="EMBL/GenBank/DDBJ databases">
        <authorList>
            <person name="Wen L."/>
            <person name="He K."/>
            <person name="Yang H."/>
        </authorList>
    </citation>
    <scope>NUCLEOTIDE SEQUENCE [LARGE SCALE GENOMIC DNA]</scope>
    <source>
        <strain evidence="1 2">TSA40</strain>
    </source>
</reference>
<gene>
    <name evidence="1" type="ORF">AYR66_07950</name>
</gene>
<dbReference type="Gene3D" id="1.10.10.10">
    <property type="entry name" value="Winged helix-like DNA-binding domain superfamily/Winged helix DNA-binding domain"/>
    <property type="match status" value="1"/>
</dbReference>
<sequence>MNGMDQVFLGSGVLYDRVCLITEVLGRFVSSAPRPLDLAQLERHTGRPAKELLRLCAMLCREGLLSAHHDQPRCWQLACEASRLTLEDAFRCAMNEQAARARPGRAKAQEGAPRREVDMLVMQATMDINQSIFKHLRQFSLDRLKVSAAGMFGGRRAVPDPWAHARLSFT</sequence>
<organism evidence="1 2">
    <name type="scientific">Noviherbaspirillum denitrificans</name>
    <dbReference type="NCBI Taxonomy" id="1968433"/>
    <lineage>
        <taxon>Bacteria</taxon>
        <taxon>Pseudomonadati</taxon>
        <taxon>Pseudomonadota</taxon>
        <taxon>Betaproteobacteria</taxon>
        <taxon>Burkholderiales</taxon>
        <taxon>Oxalobacteraceae</taxon>
        <taxon>Noviherbaspirillum</taxon>
    </lineage>
</organism>
<proteinExistence type="predicted"/>
<dbReference type="EMBL" id="LSTO01000001">
    <property type="protein sequence ID" value="OWW19451.1"/>
    <property type="molecule type" value="Genomic_DNA"/>
</dbReference>
<dbReference type="Proteomes" id="UP000197535">
    <property type="component" value="Unassembled WGS sequence"/>
</dbReference>
<dbReference type="RefSeq" id="WP_088706359.1">
    <property type="nucleotide sequence ID" value="NZ_LSTO01000001.1"/>
</dbReference>
<dbReference type="OrthoDB" id="8777094at2"/>
<keyword evidence="2" id="KW-1185">Reference proteome</keyword>
<name>A0A254T9X2_9BURK</name>
<dbReference type="AlphaFoldDB" id="A0A254T9X2"/>
<accession>A0A254T9X2</accession>
<evidence type="ECO:0000313" key="2">
    <source>
        <dbReference type="Proteomes" id="UP000197535"/>
    </source>
</evidence>
<comment type="caution">
    <text evidence="1">The sequence shown here is derived from an EMBL/GenBank/DDBJ whole genome shotgun (WGS) entry which is preliminary data.</text>
</comment>
<evidence type="ECO:0000313" key="1">
    <source>
        <dbReference type="EMBL" id="OWW19451.1"/>
    </source>
</evidence>